<organism evidence="11 12">
    <name type="scientific">Cloacibacillus porcorum</name>
    <dbReference type="NCBI Taxonomy" id="1197717"/>
    <lineage>
        <taxon>Bacteria</taxon>
        <taxon>Thermotogati</taxon>
        <taxon>Synergistota</taxon>
        <taxon>Synergistia</taxon>
        <taxon>Synergistales</taxon>
        <taxon>Synergistaceae</taxon>
        <taxon>Cloacibacillus</taxon>
    </lineage>
</organism>
<dbReference type="PANTHER" id="PTHR35011">
    <property type="entry name" value="2,3-DIKETO-L-GULONATE TRAP TRANSPORTER SMALL PERMEASE PROTEIN YIAM"/>
    <property type="match status" value="1"/>
</dbReference>
<gene>
    <name evidence="11" type="ORF">BED41_11605</name>
</gene>
<evidence type="ECO:0000256" key="1">
    <source>
        <dbReference type="ARBA" id="ARBA00004429"/>
    </source>
</evidence>
<evidence type="ECO:0000256" key="2">
    <source>
        <dbReference type="ARBA" id="ARBA00022448"/>
    </source>
</evidence>
<dbReference type="PANTHER" id="PTHR35011:SF11">
    <property type="entry name" value="TRAP TRANSPORTER SMALL PERMEASE PROTEIN"/>
    <property type="match status" value="1"/>
</dbReference>
<feature type="transmembrane region" description="Helical" evidence="9">
    <location>
        <begin position="50"/>
        <end position="69"/>
    </location>
</feature>
<evidence type="ECO:0000256" key="5">
    <source>
        <dbReference type="ARBA" id="ARBA00022692"/>
    </source>
</evidence>
<dbReference type="GO" id="GO:0022857">
    <property type="term" value="F:transmembrane transporter activity"/>
    <property type="evidence" value="ECO:0007669"/>
    <property type="project" value="TreeGrafter"/>
</dbReference>
<dbReference type="InterPro" id="IPR055348">
    <property type="entry name" value="DctQ"/>
</dbReference>
<reference evidence="11" key="1">
    <citation type="submission" date="2016-08" db="EMBL/GenBank/DDBJ databases">
        <title>Complete genome of Cloacibacillus porcorum.</title>
        <authorList>
            <person name="Looft T."/>
            <person name="Bayles D.O."/>
            <person name="Alt D.P."/>
        </authorList>
    </citation>
    <scope>NUCLEOTIDE SEQUENCE [LARGE SCALE GENOMIC DNA]</scope>
    <source>
        <strain evidence="11">CL-84</strain>
    </source>
</reference>
<evidence type="ECO:0000256" key="9">
    <source>
        <dbReference type="SAM" id="Phobius"/>
    </source>
</evidence>
<evidence type="ECO:0000313" key="12">
    <source>
        <dbReference type="Proteomes" id="UP000093044"/>
    </source>
</evidence>
<evidence type="ECO:0000256" key="3">
    <source>
        <dbReference type="ARBA" id="ARBA00022475"/>
    </source>
</evidence>
<dbReference type="STRING" id="1197717.BED41_11605"/>
<dbReference type="GO" id="GO:0005886">
    <property type="term" value="C:plasma membrane"/>
    <property type="evidence" value="ECO:0007669"/>
    <property type="project" value="UniProtKB-SubCell"/>
</dbReference>
<evidence type="ECO:0000256" key="4">
    <source>
        <dbReference type="ARBA" id="ARBA00022519"/>
    </source>
</evidence>
<feature type="transmembrane region" description="Helical" evidence="9">
    <location>
        <begin position="131"/>
        <end position="150"/>
    </location>
</feature>
<evidence type="ECO:0000256" key="6">
    <source>
        <dbReference type="ARBA" id="ARBA00022989"/>
    </source>
</evidence>
<dbReference type="Pfam" id="PF04290">
    <property type="entry name" value="DctQ"/>
    <property type="match status" value="1"/>
</dbReference>
<keyword evidence="4" id="KW-0997">Cell inner membrane</keyword>
<dbReference type="RefSeq" id="WP_066746400.1">
    <property type="nucleotide sequence ID" value="NZ_CP016757.1"/>
</dbReference>
<evidence type="ECO:0000259" key="10">
    <source>
        <dbReference type="Pfam" id="PF04290"/>
    </source>
</evidence>
<dbReference type="EMBL" id="CP016757">
    <property type="protein sequence ID" value="ANZ45665.1"/>
    <property type="molecule type" value="Genomic_DNA"/>
</dbReference>
<keyword evidence="6 9" id="KW-1133">Transmembrane helix</keyword>
<feature type="transmembrane region" description="Helical" evidence="9">
    <location>
        <begin position="89"/>
        <end position="111"/>
    </location>
</feature>
<feature type="transmembrane region" description="Helical" evidence="9">
    <location>
        <begin position="16"/>
        <end position="38"/>
    </location>
</feature>
<accession>A0A1B2I6S2</accession>
<dbReference type="OrthoDB" id="7843639at2"/>
<comment type="subcellular location">
    <subcellularLocation>
        <location evidence="1">Cell inner membrane</location>
        <topology evidence="1">Multi-pass membrane protein</topology>
    </subcellularLocation>
</comment>
<dbReference type="Proteomes" id="UP000093044">
    <property type="component" value="Chromosome"/>
</dbReference>
<evidence type="ECO:0000313" key="11">
    <source>
        <dbReference type="EMBL" id="ANZ45665.1"/>
    </source>
</evidence>
<comment type="similarity">
    <text evidence="8">Belongs to the TRAP transporter small permease family.</text>
</comment>
<keyword evidence="7 9" id="KW-0472">Membrane</keyword>
<dbReference type="InterPro" id="IPR007387">
    <property type="entry name" value="TRAP_DctQ"/>
</dbReference>
<dbReference type="GeneID" id="83058491"/>
<sequence>MKTLIKIDRVIENIQVWFCALMFVLILVFGSLQVFGRFILHSSPPWTEEAMRFCGIYLTFIGSALTVRADAHVSVDIVISFMKNNKARAVLFIIGRLICVVFLIMFFPGSIVLVSKSFNSLGAAIRIPYAYIYAAVPLGIVMMLCSYASAIPKLARQYREGER</sequence>
<keyword evidence="2" id="KW-0813">Transport</keyword>
<dbReference type="KEGG" id="cpor:BED41_11605"/>
<feature type="domain" description="Tripartite ATP-independent periplasmic transporters DctQ component" evidence="10">
    <location>
        <begin position="28"/>
        <end position="152"/>
    </location>
</feature>
<dbReference type="AlphaFoldDB" id="A0A1B2I6S2"/>
<evidence type="ECO:0000256" key="7">
    <source>
        <dbReference type="ARBA" id="ARBA00023136"/>
    </source>
</evidence>
<keyword evidence="5 9" id="KW-0812">Transmembrane</keyword>
<evidence type="ECO:0000256" key="8">
    <source>
        <dbReference type="ARBA" id="ARBA00038436"/>
    </source>
</evidence>
<keyword evidence="3" id="KW-1003">Cell membrane</keyword>
<keyword evidence="12" id="KW-1185">Reference proteome</keyword>
<name>A0A1B2I6S2_9BACT</name>
<protein>
    <recommendedName>
        <fullName evidence="10">Tripartite ATP-independent periplasmic transporters DctQ component domain-containing protein</fullName>
    </recommendedName>
</protein>
<proteinExistence type="inferred from homology"/>
<dbReference type="GO" id="GO:0015740">
    <property type="term" value="P:C4-dicarboxylate transport"/>
    <property type="evidence" value="ECO:0007669"/>
    <property type="project" value="TreeGrafter"/>
</dbReference>